<evidence type="ECO:0000313" key="3">
    <source>
        <dbReference type="Proteomes" id="UP000202259"/>
    </source>
</evidence>
<dbReference type="PANTHER" id="PTHR43861">
    <property type="entry name" value="TRANS-ACONITATE 2-METHYLTRANSFERASE-RELATED"/>
    <property type="match status" value="1"/>
</dbReference>
<keyword evidence="2" id="KW-0489">Methyltransferase</keyword>
<keyword evidence="3" id="KW-1185">Reference proteome</keyword>
<dbReference type="Pfam" id="PF13489">
    <property type="entry name" value="Methyltransf_23"/>
    <property type="match status" value="1"/>
</dbReference>
<dbReference type="Proteomes" id="UP000202259">
    <property type="component" value="Chromosome"/>
</dbReference>
<dbReference type="KEGG" id="cber:B5D82_05190"/>
<dbReference type="GO" id="GO:0032259">
    <property type="term" value="P:methylation"/>
    <property type="evidence" value="ECO:0007669"/>
    <property type="project" value="UniProtKB-KW"/>
</dbReference>
<evidence type="ECO:0000313" key="2">
    <source>
        <dbReference type="EMBL" id="ASP47205.1"/>
    </source>
</evidence>
<dbReference type="InterPro" id="IPR029063">
    <property type="entry name" value="SAM-dependent_MTases_sf"/>
</dbReference>
<dbReference type="Gene3D" id="1.10.30.50">
    <property type="match status" value="1"/>
</dbReference>
<keyword evidence="2" id="KW-0808">Transferase</keyword>
<organism evidence="2 3">
    <name type="scientific">Cognaticolwellia beringensis</name>
    <dbReference type="NCBI Taxonomy" id="1967665"/>
    <lineage>
        <taxon>Bacteria</taxon>
        <taxon>Pseudomonadati</taxon>
        <taxon>Pseudomonadota</taxon>
        <taxon>Gammaproteobacteria</taxon>
        <taxon>Alteromonadales</taxon>
        <taxon>Colwelliaceae</taxon>
        <taxon>Cognaticolwellia</taxon>
    </lineage>
</organism>
<reference evidence="2 3" key="1">
    <citation type="submission" date="2017-08" db="EMBL/GenBank/DDBJ databases">
        <title>Complete genome of Colwellia sp. NB097-1, a psychrophile bacterium ioslated from Bering Sea.</title>
        <authorList>
            <person name="Chen X."/>
        </authorList>
    </citation>
    <scope>NUCLEOTIDE SEQUENCE [LARGE SCALE GENOMIC DNA]</scope>
    <source>
        <strain evidence="2 3">NB097-1</strain>
    </source>
</reference>
<dbReference type="GO" id="GO:0008168">
    <property type="term" value="F:methyltransferase activity"/>
    <property type="evidence" value="ECO:0007669"/>
    <property type="project" value="UniProtKB-KW"/>
</dbReference>
<dbReference type="AlphaFoldDB" id="A0A222G5M5"/>
<dbReference type="Pfam" id="PF13395">
    <property type="entry name" value="HNH_4"/>
    <property type="match status" value="1"/>
</dbReference>
<feature type="domain" description="HNH nuclease" evidence="1">
    <location>
        <begin position="482"/>
        <end position="521"/>
    </location>
</feature>
<evidence type="ECO:0000259" key="1">
    <source>
        <dbReference type="Pfam" id="PF13395"/>
    </source>
</evidence>
<protein>
    <submittedName>
        <fullName evidence="2">SAM-dependent methyltransferase</fullName>
    </submittedName>
</protein>
<dbReference type="OrthoDB" id="7348755at2"/>
<dbReference type="Gene3D" id="3.40.50.150">
    <property type="entry name" value="Vaccinia Virus protein VP39"/>
    <property type="match status" value="1"/>
</dbReference>
<dbReference type="RefSeq" id="WP_081149735.1">
    <property type="nucleotide sequence ID" value="NZ_CP020465.1"/>
</dbReference>
<dbReference type="SUPFAM" id="SSF53335">
    <property type="entry name" value="S-adenosyl-L-methionine-dependent methyltransferases"/>
    <property type="match status" value="1"/>
</dbReference>
<proteinExistence type="predicted"/>
<dbReference type="InterPro" id="IPR003615">
    <property type="entry name" value="HNH_nuc"/>
</dbReference>
<accession>A0A222G5M5</accession>
<name>A0A222G5M5_9GAMM</name>
<dbReference type="CDD" id="cd02440">
    <property type="entry name" value="AdoMet_MTases"/>
    <property type="match status" value="1"/>
</dbReference>
<sequence>MTPQYYNENAEELAKQYLSKSFEEVHQSWSQFLPAIIENPNARILDLGAGAGRDAKHIAELAEKQHKTDNNIQVYAVEPATELANLGAEVTKDLKVKWLNDALPSLSVITKQEVSFDLILLSAVWMHIPQSDRARAIRKLANLLKPGGKLVISLRHGQTEEDFKQRKMHIVCTDELKQLATDVGLFTKLETQKEADKLGRSHVSWQTLVLQMPDDGTGAFPFIRHVAINDGKAATHKLALLRVLLRIADGHPGAVLRRESSPFGDRVILPAGLVALYWCHQYKDLIDTHQLFQSPNKSPNMGFMKPNGWHKLTHRSASDYRIGNLFTGEDAIALHKTISAAVSNIKTMPCRYITFPNQEANSSAKVFDVASKTVKAKDSIFLDLQTLEQWGEFSLPESTWLAFNRYACWIEPVLVSEWVKTMASYSGNSQYSSPEKQFHLYQALNWLEPKRTTTEVRNRFEQLKQQLPKSEQIQCVWSAKSLQQKYDIDHSMPFARWPNNDLWNLLPTDSQINNQKSDRLPTEHKLKTAKARIQQWWQTAWLNDDISSASAEEINNKHEVNEAPIGYLISNKLFTPPKTLEQTSSVTAESKRFFAEANIALPGLNSDNTSIDDLFEALVMQRGRLKEMQQLREW</sequence>
<dbReference type="EMBL" id="CP020465">
    <property type="protein sequence ID" value="ASP47205.1"/>
    <property type="molecule type" value="Genomic_DNA"/>
</dbReference>
<gene>
    <name evidence="2" type="ORF">B5D82_05190</name>
</gene>